<evidence type="ECO:0000313" key="6">
    <source>
        <dbReference type="Proteomes" id="UP000184088"/>
    </source>
</evidence>
<dbReference type="SUPFAM" id="SSF51445">
    <property type="entry name" value="(Trans)glycosidases"/>
    <property type="match status" value="1"/>
</dbReference>
<dbReference type="EMBL" id="FQVH01000032">
    <property type="protein sequence ID" value="SHF61480.1"/>
    <property type="molecule type" value="Genomic_DNA"/>
</dbReference>
<dbReference type="InterPro" id="IPR029062">
    <property type="entry name" value="Class_I_gatase-like"/>
</dbReference>
<evidence type="ECO:0000259" key="4">
    <source>
        <dbReference type="Pfam" id="PF22369"/>
    </source>
</evidence>
<protein>
    <submittedName>
        <fullName evidence="5">Beta-galactosidase trimerisation domain-containing protein</fullName>
    </submittedName>
</protein>
<evidence type="ECO:0000259" key="3">
    <source>
        <dbReference type="Pfam" id="PF01301"/>
    </source>
</evidence>
<evidence type="ECO:0000313" key="5">
    <source>
        <dbReference type="EMBL" id="SHF61480.1"/>
    </source>
</evidence>
<reference evidence="5 6" key="1">
    <citation type="submission" date="2016-11" db="EMBL/GenBank/DDBJ databases">
        <authorList>
            <person name="Jaros S."/>
            <person name="Januszkiewicz K."/>
            <person name="Wedrychowicz H."/>
        </authorList>
    </citation>
    <scope>NUCLEOTIDE SEQUENCE [LARGE SCALE GENOMIC DNA]</scope>
    <source>
        <strain evidence="5 6">DSM 17918</strain>
    </source>
</reference>
<feature type="domain" description="Glycoside hydrolase 35 catalytic" evidence="3">
    <location>
        <begin position="8"/>
        <end position="177"/>
    </location>
</feature>
<sequence>MFRIEHKQFKISGEDAHLLSGEMPYYRVEPDYWRKCLRHAKSMGLNTVSFYIPWIVHEYQEDKFDFDGSTNRRFNLKLWLELIKEENMFAIVRPGPYVYNETLNAGIPQWFIEKYPQARGVRWNGKEYKVIKDAVSYMHPDFRSRVEIWYKNVADVLKPYLYSNGGPIIFVQLDNEVPGIQEWRGGFDQNPETMRYGHKDGYFSTFLRNKYKDIKALNNAYGSNYSQFEDISPQNVDITSEQWKIDEYEFYYNFYLPQYFVFLQDTLKSYGIDGYFTINAASGNYIFRLKPSAKKCPNTLLGVDSYYNLHKSLTFDSATLSFDIEYVHELLSEAIEGPETILEFEAGMLHDYPRVYGSHLYLWYAWALIEGFKGLNGFNIMSGVNPHGLGSMQDSIYYQTPITDKGELRENYFAIQKALKLFGHDKWLLHSTKKYEMALGIVEDRNVEHELAHMLFNFNISYKVVDLKKRTVDELLQYPFIWVCSDKVMDGETQQKLINFVESGGKLILSGALPEKDTVGRKVDILKSEFGIEAEERSDQPKVVINGVDYYTGNDYELPLMVKCSTDCKVIANSVENKPVIIAKKIGNGKVVYIGFNINYCFDDQYIIIKNIFDELGVKRFLEANNDVRVIVRTGEDGMKKAFVMNYHPMPVNARIKIFDKSYNFIIQAYDIIWFDV</sequence>
<dbReference type="InterPro" id="IPR017853">
    <property type="entry name" value="GH"/>
</dbReference>
<dbReference type="Gene3D" id="3.20.20.80">
    <property type="entry name" value="Glycosidases"/>
    <property type="match status" value="1"/>
</dbReference>
<dbReference type="PANTHER" id="PTHR23421">
    <property type="entry name" value="BETA-GALACTOSIDASE RELATED"/>
    <property type="match status" value="1"/>
</dbReference>
<feature type="domain" description="GLMA-like second" evidence="4">
    <location>
        <begin position="431"/>
        <end position="579"/>
    </location>
</feature>
<dbReference type="InterPro" id="IPR054746">
    <property type="entry name" value="GLMA-like_second"/>
</dbReference>
<gene>
    <name evidence="5" type="ORF">SAMN02746089_02255</name>
</gene>
<dbReference type="SUPFAM" id="SSF52317">
    <property type="entry name" value="Class I glutamine amidotransferase-like"/>
    <property type="match status" value="1"/>
</dbReference>
<dbReference type="Proteomes" id="UP000184088">
    <property type="component" value="Unassembled WGS sequence"/>
</dbReference>
<keyword evidence="6" id="KW-1185">Reference proteome</keyword>
<dbReference type="Gene3D" id="3.40.50.880">
    <property type="match status" value="1"/>
</dbReference>
<accession>A0A1M5D3R7</accession>
<dbReference type="STRING" id="1121256.SAMN02746089_02255"/>
<dbReference type="AlphaFoldDB" id="A0A1M5D3R7"/>
<evidence type="ECO:0000256" key="1">
    <source>
        <dbReference type="ARBA" id="ARBA00009809"/>
    </source>
</evidence>
<dbReference type="Pfam" id="PF01301">
    <property type="entry name" value="Glyco_hydro_35"/>
    <property type="match status" value="1"/>
</dbReference>
<dbReference type="CDD" id="cd03143">
    <property type="entry name" value="A4_beta-galactosidase_middle_domain"/>
    <property type="match status" value="1"/>
</dbReference>
<dbReference type="InterPro" id="IPR031330">
    <property type="entry name" value="Gly_Hdrlase_35_cat"/>
</dbReference>
<name>A0A1M5D3R7_9THEO</name>
<dbReference type="GO" id="GO:0004553">
    <property type="term" value="F:hydrolase activity, hydrolyzing O-glycosyl compounds"/>
    <property type="evidence" value="ECO:0007669"/>
    <property type="project" value="InterPro"/>
</dbReference>
<comment type="similarity">
    <text evidence="1 2">Belongs to the glycosyl hydrolase 35 family.</text>
</comment>
<dbReference type="Pfam" id="PF22369">
    <property type="entry name" value="GLMA_2nd"/>
    <property type="match status" value="1"/>
</dbReference>
<dbReference type="GO" id="GO:0005975">
    <property type="term" value="P:carbohydrate metabolic process"/>
    <property type="evidence" value="ECO:0007669"/>
    <property type="project" value="InterPro"/>
</dbReference>
<evidence type="ECO:0000256" key="2">
    <source>
        <dbReference type="RuleBase" id="RU003679"/>
    </source>
</evidence>
<proteinExistence type="inferred from homology"/>
<dbReference type="InterPro" id="IPR001944">
    <property type="entry name" value="Glycoside_Hdrlase_35"/>
</dbReference>
<organism evidence="5 6">
    <name type="scientific">Caldanaerobius fijiensis DSM 17918</name>
    <dbReference type="NCBI Taxonomy" id="1121256"/>
    <lineage>
        <taxon>Bacteria</taxon>
        <taxon>Bacillati</taxon>
        <taxon>Bacillota</taxon>
        <taxon>Clostridia</taxon>
        <taxon>Thermoanaerobacterales</taxon>
        <taxon>Thermoanaerobacteraceae</taxon>
        <taxon>Caldanaerobius</taxon>
    </lineage>
</organism>